<evidence type="ECO:0000259" key="12">
    <source>
        <dbReference type="Pfam" id="PF04563"/>
    </source>
</evidence>
<evidence type="ECO:0000256" key="3">
    <source>
        <dbReference type="ARBA" id="ARBA00022478"/>
    </source>
</evidence>
<evidence type="ECO:0000259" key="11">
    <source>
        <dbReference type="Pfam" id="PF04561"/>
    </source>
</evidence>
<feature type="domain" description="RNA polymerase Rpb2" evidence="15">
    <location>
        <begin position="645"/>
        <end position="683"/>
    </location>
</feature>
<evidence type="ECO:0000259" key="10">
    <source>
        <dbReference type="Pfam" id="PF04560"/>
    </source>
</evidence>
<dbReference type="Pfam" id="PF04566">
    <property type="entry name" value="RNA_pol_Rpb2_4"/>
    <property type="match status" value="1"/>
</dbReference>
<feature type="domain" description="RNA polymerase Rpb2" evidence="10">
    <location>
        <begin position="1056"/>
        <end position="1147"/>
    </location>
</feature>
<protein>
    <recommendedName>
        <fullName evidence="2">DNA-directed RNA polymerase</fullName>
        <ecNumber evidence="2">2.7.7.6</ecNumber>
    </recommendedName>
</protein>
<sequence>MNEIMKYTNNDAWNIIELYYKDDYLSRLVRHHLESYNIFIEYQMEKTIEMFNPIKIEGLDDDVLKNNLEINLIFNNLKLYRPEVYDKNGIKKLMFPNESRLRNMTYTSQMKLDLTVIYKLKKTNEIVEKKFNDINIGKIPIMLKSNLDLLKQYNYLLNDDLNECKYDPGGYFIINGSEKIILDQERVAENKIYCFTTNKNNTKNMFVAEINSIPDNISISPKKILIMISNKTNEYGYPIHIQLPKIKQPIPVFILFKALGILKDKEICKIILLSLDNKILLNSLQASVMESSEVNSEIDAINYIMSFVSFNTDSLNETKKEKYINDVLNTELFPHCKTKNQKIYLLGYAINKLINCSLNYIEQDDRDSYINKRIDLTGTLLNNLFRNYFNKFVKDIEKSLLKEIKSLTMNNDIFNLINEGNIPKIFKSTTIENGLKKPLSTGDFSIKNINNNKVGVAQVLNRLSYMSMISHIRKISTPSDKSGKLIPPRKLHGTSWGFIGCYDTPEGHQVGIVKNLSIMTHITIYSNSEVLYDYVNDYIESLDKSINNPNHVKVIINGTWIGIVSDKIDAYKFYCELKEKKIKGIINVYTSIIFDYKKLEIRLCSDAGRLTRPLLIVKNQKLLLTSEIIYKISKGECNWNSLYMCENAVIEYLDPEEQSYNYIAMFHHDLKNDKNYTHCEIHPSTIFSILASCIPFPEHNQSPRNTYQCAMTKQAIGIYMSNYLYRMDKTSHVLIYQTRPLIETRMLKILKMNEIPMGYNVNFAIMTMTGYNQEDSLLINKGSIDRGLFQICTYHTEKDEDKKKIENVKEIRCLPNSSTTRGKKYGNYGKLNKDGYVENNTLIENNDIIIGKVIQLKDNTKYKFEDQSKSYKTNEETFIDKNYSNKNGDGYQFIKVRLRSIRKPVIGDKFCSRSGQKGTLGNIIPEEDMPYTQNGTRPDLIINPHAIPSRMTIAQLKESLLGKVLCEIGILGDGTAFGDLTIDDIRKKLLDLKKNMDGNEIMYDGSTGKQINSDIFMGIVYYHRLKHMVIDKQHSRSTGQMVALTRQPTEGRSKQGGLRIGEMERDAIISHGASSFVKDRLFDVSDKYQVYICNKCGMIAPYNKKYNIHKCNLCDDNIDFSLVNMPYACKLIFQELMTMNIFPRVITEK</sequence>
<evidence type="ECO:0000256" key="4">
    <source>
        <dbReference type="ARBA" id="ARBA00022679"/>
    </source>
</evidence>
<accession>A0A6C0H5M3</accession>
<dbReference type="Pfam" id="PF04563">
    <property type="entry name" value="RNA_pol_Rpb2_1"/>
    <property type="match status" value="1"/>
</dbReference>
<dbReference type="Pfam" id="PF00562">
    <property type="entry name" value="RNA_pol_Rpb2_6"/>
    <property type="match status" value="1"/>
</dbReference>
<feature type="domain" description="DNA-directed RNA polymerase subunit 2 hybrid-binding" evidence="9">
    <location>
        <begin position="691"/>
        <end position="1054"/>
    </location>
</feature>
<evidence type="ECO:0000256" key="2">
    <source>
        <dbReference type="ARBA" id="ARBA00012418"/>
    </source>
</evidence>
<dbReference type="InterPro" id="IPR007120">
    <property type="entry name" value="DNA-dir_RNAP_su2_dom"/>
</dbReference>
<dbReference type="EMBL" id="MN739883">
    <property type="protein sequence ID" value="QHT75844.1"/>
    <property type="molecule type" value="Genomic_DNA"/>
</dbReference>
<feature type="domain" description="RNA polymerase Rpb2" evidence="14">
    <location>
        <begin position="554"/>
        <end position="618"/>
    </location>
</feature>
<dbReference type="InterPro" id="IPR014724">
    <property type="entry name" value="RNA_pol_RPB2_OB-fold"/>
</dbReference>
<keyword evidence="4" id="KW-0808">Transferase</keyword>
<dbReference type="InterPro" id="IPR007646">
    <property type="entry name" value="RNA_pol_Rpb2_4"/>
</dbReference>
<evidence type="ECO:0000256" key="7">
    <source>
        <dbReference type="ARBA" id="ARBA00022833"/>
    </source>
</evidence>
<dbReference type="SUPFAM" id="SSF64484">
    <property type="entry name" value="beta and beta-prime subunits of DNA dependent RNA-polymerase"/>
    <property type="match status" value="1"/>
</dbReference>
<evidence type="ECO:0000256" key="8">
    <source>
        <dbReference type="ARBA" id="ARBA00023163"/>
    </source>
</evidence>
<dbReference type="InterPro" id="IPR007647">
    <property type="entry name" value="RNA_pol_Rpb2_5"/>
</dbReference>
<dbReference type="AlphaFoldDB" id="A0A6C0H5M3"/>
<dbReference type="InterPro" id="IPR007644">
    <property type="entry name" value="RNA_pol_bsu_protrusion"/>
</dbReference>
<dbReference type="InterPro" id="IPR015712">
    <property type="entry name" value="DNA-dir_RNA_pol_su2"/>
</dbReference>
<proteinExistence type="inferred from homology"/>
<dbReference type="GO" id="GO:0003899">
    <property type="term" value="F:DNA-directed RNA polymerase activity"/>
    <property type="evidence" value="ECO:0007669"/>
    <property type="project" value="UniProtKB-EC"/>
</dbReference>
<evidence type="ECO:0000259" key="15">
    <source>
        <dbReference type="Pfam" id="PF04567"/>
    </source>
</evidence>
<dbReference type="InterPro" id="IPR007645">
    <property type="entry name" value="RNA_pol_Rpb2_3"/>
</dbReference>
<dbReference type="InterPro" id="IPR037033">
    <property type="entry name" value="DNA-dir_RNAP_su2_hyb_sf"/>
</dbReference>
<dbReference type="PANTHER" id="PTHR20856">
    <property type="entry name" value="DNA-DIRECTED RNA POLYMERASE I SUBUNIT 2"/>
    <property type="match status" value="1"/>
</dbReference>
<dbReference type="Gene3D" id="3.90.1100.10">
    <property type="match status" value="2"/>
</dbReference>
<dbReference type="GO" id="GO:0032549">
    <property type="term" value="F:ribonucleoside binding"/>
    <property type="evidence" value="ECO:0007669"/>
    <property type="project" value="InterPro"/>
</dbReference>
<keyword evidence="3" id="KW-0240">DNA-directed RNA polymerase</keyword>
<dbReference type="EC" id="2.7.7.6" evidence="2"/>
<dbReference type="GO" id="GO:0000428">
    <property type="term" value="C:DNA-directed RNA polymerase complex"/>
    <property type="evidence" value="ECO:0007669"/>
    <property type="project" value="UniProtKB-KW"/>
</dbReference>
<dbReference type="Pfam" id="PF04565">
    <property type="entry name" value="RNA_pol_Rpb2_3"/>
    <property type="match status" value="1"/>
</dbReference>
<dbReference type="InterPro" id="IPR037034">
    <property type="entry name" value="RNA_pol_Rpb2_2_sf"/>
</dbReference>
<dbReference type="FunFam" id="3.90.1800.10:FF:000002">
    <property type="entry name" value="DNA-directed RNA polymerase subunit beta"/>
    <property type="match status" value="1"/>
</dbReference>
<feature type="domain" description="RNA polymerase Rpb2" evidence="13">
    <location>
        <begin position="458"/>
        <end position="522"/>
    </location>
</feature>
<feature type="domain" description="RNA polymerase beta subunit protrusion" evidence="12">
    <location>
        <begin position="28"/>
        <end position="408"/>
    </location>
</feature>
<keyword evidence="5" id="KW-0548">Nucleotidyltransferase</keyword>
<reference evidence="16" key="1">
    <citation type="journal article" date="2020" name="Nature">
        <title>Giant virus diversity and host interactions through global metagenomics.</title>
        <authorList>
            <person name="Schulz F."/>
            <person name="Roux S."/>
            <person name="Paez-Espino D."/>
            <person name="Jungbluth S."/>
            <person name="Walsh D.A."/>
            <person name="Denef V.J."/>
            <person name="McMahon K.D."/>
            <person name="Konstantinidis K.T."/>
            <person name="Eloe-Fadrosh E.A."/>
            <person name="Kyrpides N.C."/>
            <person name="Woyke T."/>
        </authorList>
    </citation>
    <scope>NUCLEOTIDE SEQUENCE</scope>
    <source>
        <strain evidence="16">GVMAG-M-3300023179-71</strain>
    </source>
</reference>
<dbReference type="CDD" id="cd00653">
    <property type="entry name" value="RNA_pol_B_RPB2"/>
    <property type="match status" value="1"/>
</dbReference>
<evidence type="ECO:0000259" key="13">
    <source>
        <dbReference type="Pfam" id="PF04565"/>
    </source>
</evidence>
<dbReference type="GO" id="GO:0003677">
    <property type="term" value="F:DNA binding"/>
    <property type="evidence" value="ECO:0007669"/>
    <property type="project" value="InterPro"/>
</dbReference>
<keyword evidence="8" id="KW-0804">Transcription</keyword>
<dbReference type="Pfam" id="PF04560">
    <property type="entry name" value="RNA_pol_Rpb2_7"/>
    <property type="match status" value="1"/>
</dbReference>
<dbReference type="InterPro" id="IPR007642">
    <property type="entry name" value="RNA_pol_Rpb2_2"/>
</dbReference>
<dbReference type="InterPro" id="IPR007121">
    <property type="entry name" value="RNA_pol_bsu_CS"/>
</dbReference>
<dbReference type="GO" id="GO:0046872">
    <property type="term" value="F:metal ion binding"/>
    <property type="evidence" value="ECO:0007669"/>
    <property type="project" value="UniProtKB-KW"/>
</dbReference>
<dbReference type="Gene3D" id="3.90.1110.10">
    <property type="entry name" value="RNA polymerase Rpb2, domain 2"/>
    <property type="match status" value="1"/>
</dbReference>
<keyword evidence="6" id="KW-0479">Metal-binding</keyword>
<evidence type="ECO:0000256" key="6">
    <source>
        <dbReference type="ARBA" id="ARBA00022723"/>
    </source>
</evidence>
<evidence type="ECO:0000259" key="9">
    <source>
        <dbReference type="Pfam" id="PF00562"/>
    </source>
</evidence>
<dbReference type="PROSITE" id="PS01166">
    <property type="entry name" value="RNA_POL_BETA"/>
    <property type="match status" value="1"/>
</dbReference>
<organism evidence="16">
    <name type="scientific">viral metagenome</name>
    <dbReference type="NCBI Taxonomy" id="1070528"/>
    <lineage>
        <taxon>unclassified sequences</taxon>
        <taxon>metagenomes</taxon>
        <taxon>organismal metagenomes</taxon>
    </lineage>
</organism>
<keyword evidence="7" id="KW-0862">Zinc</keyword>
<feature type="domain" description="RNA polymerase Rpb2" evidence="11">
    <location>
        <begin position="189"/>
        <end position="375"/>
    </location>
</feature>
<evidence type="ECO:0000256" key="1">
    <source>
        <dbReference type="ARBA" id="ARBA00006835"/>
    </source>
</evidence>
<comment type="similarity">
    <text evidence="1">Belongs to the RNA polymerase beta chain family.</text>
</comment>
<dbReference type="GO" id="GO:0006351">
    <property type="term" value="P:DNA-templated transcription"/>
    <property type="evidence" value="ECO:0007669"/>
    <property type="project" value="InterPro"/>
</dbReference>
<evidence type="ECO:0000256" key="5">
    <source>
        <dbReference type="ARBA" id="ARBA00022695"/>
    </source>
</evidence>
<dbReference type="Pfam" id="PF04567">
    <property type="entry name" value="RNA_pol_Rpb2_5"/>
    <property type="match status" value="1"/>
</dbReference>
<dbReference type="Pfam" id="PF04561">
    <property type="entry name" value="RNA_pol_Rpb2_2"/>
    <property type="match status" value="1"/>
</dbReference>
<dbReference type="Gene3D" id="3.90.1800.10">
    <property type="entry name" value="RNA polymerase alpha subunit dimerisation domain"/>
    <property type="match status" value="1"/>
</dbReference>
<dbReference type="Gene3D" id="2.40.270.10">
    <property type="entry name" value="DNA-directed RNA polymerase, subunit 2, domain 6"/>
    <property type="match status" value="1"/>
</dbReference>
<dbReference type="InterPro" id="IPR007641">
    <property type="entry name" value="RNA_pol_Rpb2_7"/>
</dbReference>
<name>A0A6C0H5M3_9ZZZZ</name>
<evidence type="ECO:0000259" key="14">
    <source>
        <dbReference type="Pfam" id="PF04566"/>
    </source>
</evidence>
<evidence type="ECO:0000313" key="16">
    <source>
        <dbReference type="EMBL" id="QHT75844.1"/>
    </source>
</evidence>
<dbReference type="Gene3D" id="2.40.50.150">
    <property type="match status" value="1"/>
</dbReference>